<sequence>MKCINTFDNKIVNIYKSGVDSAGGPAYTNFGFNVTNPVFTVDVKSNVNVTDDYYIRGYPFYQLVLFYLLEVPQL</sequence>
<reference evidence="1" key="1">
    <citation type="journal article" date="2020" name="Nature">
        <title>Giant virus diversity and host interactions through global metagenomics.</title>
        <authorList>
            <person name="Schulz F."/>
            <person name="Roux S."/>
            <person name="Paez-Espino D."/>
            <person name="Jungbluth S."/>
            <person name="Walsh D.A."/>
            <person name="Denef V.J."/>
            <person name="McMahon K.D."/>
            <person name="Konstantinidis K.T."/>
            <person name="Eloe-Fadrosh E.A."/>
            <person name="Kyrpides N.C."/>
            <person name="Woyke T."/>
        </authorList>
    </citation>
    <scope>NUCLEOTIDE SEQUENCE</scope>
    <source>
        <strain evidence="1">GVMAG-M-3300023174-131</strain>
    </source>
</reference>
<dbReference type="EMBL" id="MN739567">
    <property type="protein sequence ID" value="QHT13378.1"/>
    <property type="molecule type" value="Genomic_DNA"/>
</dbReference>
<protein>
    <submittedName>
        <fullName evidence="1">Uncharacterized protein</fullName>
    </submittedName>
</protein>
<organism evidence="1">
    <name type="scientific">viral metagenome</name>
    <dbReference type="NCBI Taxonomy" id="1070528"/>
    <lineage>
        <taxon>unclassified sequences</taxon>
        <taxon>metagenomes</taxon>
        <taxon>organismal metagenomes</taxon>
    </lineage>
</organism>
<accession>A0A6C0D985</accession>
<dbReference type="AlphaFoldDB" id="A0A6C0D985"/>
<proteinExistence type="predicted"/>
<name>A0A6C0D985_9ZZZZ</name>
<evidence type="ECO:0000313" key="1">
    <source>
        <dbReference type="EMBL" id="QHT13378.1"/>
    </source>
</evidence>